<protein>
    <submittedName>
        <fullName evidence="2">Uncharacterized protein</fullName>
    </submittedName>
</protein>
<reference evidence="2 3" key="1">
    <citation type="submission" date="2006-10" db="EMBL/GenBank/DDBJ databases">
        <authorList>
            <person name="Fleischmann R.D."/>
            <person name="Dodson R.J."/>
            <person name="Haft D.H."/>
            <person name="Merkel J.S."/>
            <person name="Nelson W.C."/>
            <person name="Fraser C.M."/>
        </authorList>
    </citation>
    <scope>NUCLEOTIDE SEQUENCE [LARGE SCALE GENOMIC DNA]</scope>
    <source>
        <strain evidence="3">ATCC 700084 / mc(2)155</strain>
    </source>
</reference>
<name>A0R367_MYCS2</name>
<evidence type="ECO:0000313" key="2">
    <source>
        <dbReference type="EMBL" id="ABK71127.1"/>
    </source>
</evidence>
<dbReference type="Proteomes" id="UP000000757">
    <property type="component" value="Chromosome"/>
</dbReference>
<proteinExistence type="predicted"/>
<dbReference type="KEGG" id="msm:MSMEG_5361"/>
<evidence type="ECO:0000313" key="3">
    <source>
        <dbReference type="Proteomes" id="UP000000757"/>
    </source>
</evidence>
<feature type="compositionally biased region" description="Basic and acidic residues" evidence="1">
    <location>
        <begin position="51"/>
        <end position="92"/>
    </location>
</feature>
<organism evidence="2 3">
    <name type="scientific">Mycolicibacterium smegmatis (strain ATCC 700084 / mc(2)155)</name>
    <name type="common">Mycobacterium smegmatis</name>
    <dbReference type="NCBI Taxonomy" id="246196"/>
    <lineage>
        <taxon>Bacteria</taxon>
        <taxon>Bacillati</taxon>
        <taxon>Actinomycetota</taxon>
        <taxon>Actinomycetes</taxon>
        <taxon>Mycobacteriales</taxon>
        <taxon>Mycobacteriaceae</taxon>
        <taxon>Mycolicibacterium</taxon>
    </lineage>
</organism>
<gene>
    <name evidence="2" type="ordered locus">MSMEG_5361</name>
</gene>
<feature type="region of interest" description="Disordered" evidence="1">
    <location>
        <begin position="46"/>
        <end position="97"/>
    </location>
</feature>
<accession>A0R367</accession>
<dbReference type="STRING" id="246196.MSMEG_5361"/>
<evidence type="ECO:0000256" key="1">
    <source>
        <dbReference type="SAM" id="MobiDB-lite"/>
    </source>
</evidence>
<dbReference type="EMBL" id="CP000480">
    <property type="protein sequence ID" value="ABK71127.1"/>
    <property type="molecule type" value="Genomic_DNA"/>
</dbReference>
<keyword evidence="3" id="KW-1185">Reference proteome</keyword>
<sequence length="226" mass="24948">MPLGAHGGQSDGEFLVDVLHRALEIRLRGDLFGRWPRRLIAQSAVPPLPEHAQRGRAQGDHHDGAEQTERVVRRDRTDDAEQHDDGREDEKSQRHRHCLDRAPALRDGARDVACHLGKEPTDRRPGRQRGAAGLVGLLAGDRRLGHRPCAPSTRRRDRRSRLLADGCGPGLDRRRRVLIGLGRGVGSHICNISHICIISRLWSAVALARRGTAGFARPGISQPTLS</sequence>
<dbReference type="AlphaFoldDB" id="A0R367"/>